<evidence type="ECO:0000259" key="3">
    <source>
        <dbReference type="PROSITE" id="PS51737"/>
    </source>
</evidence>
<dbReference type="InterPro" id="IPR038109">
    <property type="entry name" value="DNA_bind_recomb_sf"/>
</dbReference>
<dbReference type="PANTHER" id="PTHR30461">
    <property type="entry name" value="DNA-INVERTASE FROM LAMBDOID PROPHAGE"/>
    <property type="match status" value="1"/>
</dbReference>
<dbReference type="EMBL" id="FNID01000023">
    <property type="protein sequence ID" value="SDN56589.1"/>
    <property type="molecule type" value="Genomic_DNA"/>
</dbReference>
<dbReference type="PROSITE" id="PS51736">
    <property type="entry name" value="RECOMBINASES_3"/>
    <property type="match status" value="1"/>
</dbReference>
<dbReference type="Pfam" id="PF00239">
    <property type="entry name" value="Resolvase"/>
    <property type="match status" value="1"/>
</dbReference>
<dbReference type="AlphaFoldDB" id="A0A1H0CFD5"/>
<dbReference type="GO" id="GO:0000150">
    <property type="term" value="F:DNA strand exchange activity"/>
    <property type="evidence" value="ECO:0007669"/>
    <property type="project" value="InterPro"/>
</dbReference>
<dbReference type="SMART" id="SM00857">
    <property type="entry name" value="Resolvase"/>
    <property type="match status" value="1"/>
</dbReference>
<keyword evidence="5" id="KW-1185">Reference proteome</keyword>
<evidence type="ECO:0000259" key="2">
    <source>
        <dbReference type="PROSITE" id="PS51736"/>
    </source>
</evidence>
<dbReference type="OrthoDB" id="9769353at2"/>
<feature type="domain" description="Resolvase/invertase-type recombinase catalytic" evidence="2">
    <location>
        <begin position="2"/>
        <end position="148"/>
    </location>
</feature>
<dbReference type="PANTHER" id="PTHR30461:SF23">
    <property type="entry name" value="DNA RECOMBINASE-RELATED"/>
    <property type="match status" value="1"/>
</dbReference>
<dbReference type="PROSITE" id="PS51737">
    <property type="entry name" value="RECOMBINASE_DNA_BIND"/>
    <property type="match status" value="1"/>
</dbReference>
<dbReference type="GO" id="GO:0003677">
    <property type="term" value="F:DNA binding"/>
    <property type="evidence" value="ECO:0007669"/>
    <property type="project" value="InterPro"/>
</dbReference>
<evidence type="ECO:0000256" key="1">
    <source>
        <dbReference type="SAM" id="Coils"/>
    </source>
</evidence>
<feature type="coiled-coil region" evidence="1">
    <location>
        <begin position="414"/>
        <end position="441"/>
    </location>
</feature>
<dbReference type="CDD" id="cd00338">
    <property type="entry name" value="Ser_Recombinase"/>
    <property type="match status" value="1"/>
</dbReference>
<dbReference type="InterPro" id="IPR050639">
    <property type="entry name" value="SSR_resolvase"/>
</dbReference>
<proteinExistence type="predicted"/>
<dbReference type="RefSeq" id="WP_092641086.1">
    <property type="nucleotide sequence ID" value="NZ_FNID01000023.1"/>
</dbReference>
<dbReference type="Pfam" id="PF07508">
    <property type="entry name" value="Recombinase"/>
    <property type="match status" value="1"/>
</dbReference>
<feature type="domain" description="Recombinase" evidence="3">
    <location>
        <begin position="154"/>
        <end position="281"/>
    </location>
</feature>
<dbReference type="Gene3D" id="3.90.1750.20">
    <property type="entry name" value="Putative Large Serine Recombinase, Chain B, Domain 2"/>
    <property type="match status" value="1"/>
</dbReference>
<evidence type="ECO:0000313" key="4">
    <source>
        <dbReference type="EMBL" id="SDN56589.1"/>
    </source>
</evidence>
<dbReference type="InterPro" id="IPR036162">
    <property type="entry name" value="Resolvase-like_N_sf"/>
</dbReference>
<dbReference type="InterPro" id="IPR011109">
    <property type="entry name" value="DNA_bind_recombinase_dom"/>
</dbReference>
<dbReference type="SUPFAM" id="SSF53041">
    <property type="entry name" value="Resolvase-like"/>
    <property type="match status" value="1"/>
</dbReference>
<organism evidence="4 5">
    <name type="scientific">Acetanaerobacterium elongatum</name>
    <dbReference type="NCBI Taxonomy" id="258515"/>
    <lineage>
        <taxon>Bacteria</taxon>
        <taxon>Bacillati</taxon>
        <taxon>Bacillota</taxon>
        <taxon>Clostridia</taxon>
        <taxon>Eubacteriales</taxon>
        <taxon>Oscillospiraceae</taxon>
        <taxon>Acetanaerobacterium</taxon>
    </lineage>
</organism>
<dbReference type="Gene3D" id="3.40.50.1390">
    <property type="entry name" value="Resolvase, N-terminal catalytic domain"/>
    <property type="match status" value="1"/>
</dbReference>
<reference evidence="4 5" key="1">
    <citation type="submission" date="2016-10" db="EMBL/GenBank/DDBJ databases">
        <authorList>
            <person name="de Groot N.N."/>
        </authorList>
    </citation>
    <scope>NUCLEOTIDE SEQUENCE [LARGE SCALE GENOMIC DNA]</scope>
    <source>
        <strain evidence="4 5">CGMCC 1.5012</strain>
    </source>
</reference>
<gene>
    <name evidence="4" type="ORF">SAMN05192585_12313</name>
</gene>
<sequence length="511" mass="58937">MRTVAYCRVSTNKEEQLESLESQQKFFDEYAKKNGCNLVKIYADEGKSGTKIKNRTQLLRLLSDAKDGLFDLVLIKDVSRLARNTVDFLVSIRKLKALNIEVRFVNNNFTSSECSEFTLTLLSAIAQEESANTSKRVKFGKKQNAERGRVPNFVYGYDKVPGDYFNLNVNEDEAKTVRRIFNLYTQESHGANRIAAILNSEGILTKRGCKWSQNAISRILTNEIYIGKIINGKQEVADFLTGKRREKNENDWYVVDRPELKIIDDVVYEKAQRILQSRTNLFIQSGERNSERYVFSKLIRCACCGYAFRRIERKYQNTYVTWVCSGRNANGADSCPNKTVIKENELLQAIREYFIGVLSDKPNVMNQILTEFNRQFKSRDENIVSKAGLTARLSQLKKSKANYITMFENEIISIEELKGKTKEINAEMDELNQELKLVALNISKSDLLKNLLEQTFEDMEHLLKDDHISHSMLSRIIEKITVEEGAHIDIYLKLFNELGLENNFTLMYDHT</sequence>
<dbReference type="InterPro" id="IPR006119">
    <property type="entry name" value="Resolv_N"/>
</dbReference>
<dbReference type="InterPro" id="IPR025827">
    <property type="entry name" value="Zn_ribbon_recom_dom"/>
</dbReference>
<dbReference type="Proteomes" id="UP000199182">
    <property type="component" value="Unassembled WGS sequence"/>
</dbReference>
<accession>A0A1H0CFD5</accession>
<evidence type="ECO:0000313" key="5">
    <source>
        <dbReference type="Proteomes" id="UP000199182"/>
    </source>
</evidence>
<name>A0A1H0CFD5_9FIRM</name>
<protein>
    <submittedName>
        <fullName evidence="4">Site-specific DNA recombinase</fullName>
    </submittedName>
</protein>
<keyword evidence="1" id="KW-0175">Coiled coil</keyword>
<dbReference type="Pfam" id="PF13408">
    <property type="entry name" value="Zn_ribbon_recom"/>
    <property type="match status" value="1"/>
</dbReference>